<evidence type="ECO:0000313" key="1">
    <source>
        <dbReference type="EMBL" id="KND92523.1"/>
    </source>
</evidence>
<reference evidence="1 2" key="1">
    <citation type="journal article" date="2015" name="BMC Genomics">
        <title>The genome of the truffle-parasite Tolypocladium ophioglossoides and the evolution of antifungal peptaibiotics.</title>
        <authorList>
            <person name="Quandt C.A."/>
            <person name="Bushley K.E."/>
            <person name="Spatafora J.W."/>
        </authorList>
    </citation>
    <scope>NUCLEOTIDE SEQUENCE [LARGE SCALE GENOMIC DNA]</scope>
    <source>
        <strain evidence="1 2">CBS 100239</strain>
    </source>
</reference>
<name>A0A0L0NES0_TOLOC</name>
<accession>A0A0L0NES0</accession>
<dbReference type="Proteomes" id="UP000036947">
    <property type="component" value="Unassembled WGS sequence"/>
</dbReference>
<dbReference type="OrthoDB" id="2304351at2759"/>
<keyword evidence="2" id="KW-1185">Reference proteome</keyword>
<evidence type="ECO:0000313" key="2">
    <source>
        <dbReference type="Proteomes" id="UP000036947"/>
    </source>
</evidence>
<dbReference type="AlphaFoldDB" id="A0A0L0NES0"/>
<gene>
    <name evidence="1" type="ORF">TOPH_02776</name>
</gene>
<organism evidence="1 2">
    <name type="scientific">Tolypocladium ophioglossoides (strain CBS 100239)</name>
    <name type="common">Snaketongue truffleclub</name>
    <name type="synonym">Elaphocordyceps ophioglossoides</name>
    <dbReference type="NCBI Taxonomy" id="1163406"/>
    <lineage>
        <taxon>Eukaryota</taxon>
        <taxon>Fungi</taxon>
        <taxon>Dikarya</taxon>
        <taxon>Ascomycota</taxon>
        <taxon>Pezizomycotina</taxon>
        <taxon>Sordariomycetes</taxon>
        <taxon>Hypocreomycetidae</taxon>
        <taxon>Hypocreales</taxon>
        <taxon>Ophiocordycipitaceae</taxon>
        <taxon>Tolypocladium</taxon>
    </lineage>
</organism>
<comment type="caution">
    <text evidence="1">The sequence shown here is derived from an EMBL/GenBank/DDBJ whole genome shotgun (WGS) entry which is preliminary data.</text>
</comment>
<dbReference type="EMBL" id="LFRF01000005">
    <property type="protein sequence ID" value="KND92523.1"/>
    <property type="molecule type" value="Genomic_DNA"/>
</dbReference>
<sequence length="74" mass="8351">MSAEAEIQSSTRPHEGLRSTAAVNKAVGSMGKARLLCQYKQLTHGGNYWRDQYLLEYWDQRAAGSVSPQLRPWV</sequence>
<proteinExistence type="predicted"/>
<protein>
    <submittedName>
        <fullName evidence="1">Uncharacterized protein</fullName>
    </submittedName>
</protein>